<dbReference type="EMBL" id="BONZ01000073">
    <property type="protein sequence ID" value="GIH18824.1"/>
    <property type="molecule type" value="Genomic_DNA"/>
</dbReference>
<accession>A0A8J3QZ03</accession>
<keyword evidence="3" id="KW-0418">Kinase</keyword>
<dbReference type="GO" id="GO:0005524">
    <property type="term" value="F:ATP binding"/>
    <property type="evidence" value="ECO:0007669"/>
    <property type="project" value="UniProtKB-KW"/>
</dbReference>
<dbReference type="Proteomes" id="UP000642748">
    <property type="component" value="Unassembled WGS sequence"/>
</dbReference>
<dbReference type="RefSeq" id="WP_203922322.1">
    <property type="nucleotide sequence ID" value="NZ_BONZ01000073.1"/>
</dbReference>
<evidence type="ECO:0000256" key="2">
    <source>
        <dbReference type="ARBA" id="ARBA00022741"/>
    </source>
</evidence>
<feature type="region of interest" description="Disordered" evidence="5">
    <location>
        <begin position="220"/>
        <end position="239"/>
    </location>
</feature>
<evidence type="ECO:0000256" key="4">
    <source>
        <dbReference type="ARBA" id="ARBA00022840"/>
    </source>
</evidence>
<keyword evidence="8" id="KW-1185">Reference proteome</keyword>
<feature type="region of interest" description="Disordered" evidence="5">
    <location>
        <begin position="188"/>
        <end position="214"/>
    </location>
</feature>
<evidence type="ECO:0000313" key="7">
    <source>
        <dbReference type="EMBL" id="GIH18824.1"/>
    </source>
</evidence>
<evidence type="ECO:0000256" key="3">
    <source>
        <dbReference type="ARBA" id="ARBA00022777"/>
    </source>
</evidence>
<keyword evidence="4" id="KW-0067">ATP-binding</keyword>
<name>A0A8J3QZ03_9ACTN</name>
<comment type="caution">
    <text evidence="7">The sequence shown here is derived from an EMBL/GenBank/DDBJ whole genome shotgun (WGS) entry which is preliminary data.</text>
</comment>
<evidence type="ECO:0000313" key="8">
    <source>
        <dbReference type="Proteomes" id="UP000642748"/>
    </source>
</evidence>
<gene>
    <name evidence="7" type="ORF">Raf01_69960</name>
</gene>
<reference evidence="7" key="1">
    <citation type="submission" date="2021-01" db="EMBL/GenBank/DDBJ databases">
        <title>Whole genome shotgun sequence of Rugosimonospora africana NBRC 104875.</title>
        <authorList>
            <person name="Komaki H."/>
            <person name="Tamura T."/>
        </authorList>
    </citation>
    <scope>NUCLEOTIDE SEQUENCE</scope>
    <source>
        <strain evidence="7">NBRC 104875</strain>
    </source>
</reference>
<organism evidence="7 8">
    <name type="scientific">Rugosimonospora africana</name>
    <dbReference type="NCBI Taxonomy" id="556532"/>
    <lineage>
        <taxon>Bacteria</taxon>
        <taxon>Bacillati</taxon>
        <taxon>Actinomycetota</taxon>
        <taxon>Actinomycetes</taxon>
        <taxon>Micromonosporales</taxon>
        <taxon>Micromonosporaceae</taxon>
        <taxon>Rugosimonospora</taxon>
    </lineage>
</organism>
<evidence type="ECO:0000256" key="5">
    <source>
        <dbReference type="SAM" id="MobiDB-lite"/>
    </source>
</evidence>
<feature type="domain" description="Maltokinase N-terminal cap" evidence="6">
    <location>
        <begin position="20"/>
        <end position="107"/>
    </location>
</feature>
<dbReference type="AlphaFoldDB" id="A0A8J3QZ03"/>
<sequence length="239" mass="24866">MSVIHKTTLVPTKLELLTVWLPKQPWYLGTAGEPRLAKVGGFRLDDPEGEVGIEFMVAVDTSGPEPVTYHLPMTYRGAACAEAADGLIGTTEHGVLGHRFVYDGTHDPVLVRQLIALMQGETQAQAQSLTDTPDPTVRHAPVPGEPFTVGGCAVMDNDRAGTRVLAATTDARGGSAGVRLWVRRVLGDAGTPDGATPDGATPDGSTPDGDVPGHVVVTWQVPDGASTSAVAVTASRAGE</sequence>
<protein>
    <recommendedName>
        <fullName evidence="6">Maltokinase N-terminal cap domain-containing protein</fullName>
    </recommendedName>
</protein>
<keyword evidence="1" id="KW-0808">Transferase</keyword>
<keyword evidence="2" id="KW-0547">Nucleotide-binding</keyword>
<dbReference type="InterPro" id="IPR040999">
    <property type="entry name" value="Mak_N_cap"/>
</dbReference>
<dbReference type="GO" id="GO:0016301">
    <property type="term" value="F:kinase activity"/>
    <property type="evidence" value="ECO:0007669"/>
    <property type="project" value="UniProtKB-KW"/>
</dbReference>
<proteinExistence type="predicted"/>
<feature type="compositionally biased region" description="Low complexity" evidence="5">
    <location>
        <begin position="225"/>
        <end position="239"/>
    </location>
</feature>
<evidence type="ECO:0000259" key="6">
    <source>
        <dbReference type="Pfam" id="PF18085"/>
    </source>
</evidence>
<dbReference type="Pfam" id="PF18085">
    <property type="entry name" value="Mak_N_cap"/>
    <property type="match status" value="1"/>
</dbReference>
<evidence type="ECO:0000256" key="1">
    <source>
        <dbReference type="ARBA" id="ARBA00022679"/>
    </source>
</evidence>